<evidence type="ECO:0000313" key="3">
    <source>
        <dbReference type="Proteomes" id="UP001457282"/>
    </source>
</evidence>
<organism evidence="2 3">
    <name type="scientific">Rubus argutus</name>
    <name type="common">Southern blackberry</name>
    <dbReference type="NCBI Taxonomy" id="59490"/>
    <lineage>
        <taxon>Eukaryota</taxon>
        <taxon>Viridiplantae</taxon>
        <taxon>Streptophyta</taxon>
        <taxon>Embryophyta</taxon>
        <taxon>Tracheophyta</taxon>
        <taxon>Spermatophyta</taxon>
        <taxon>Magnoliopsida</taxon>
        <taxon>eudicotyledons</taxon>
        <taxon>Gunneridae</taxon>
        <taxon>Pentapetalae</taxon>
        <taxon>rosids</taxon>
        <taxon>fabids</taxon>
        <taxon>Rosales</taxon>
        <taxon>Rosaceae</taxon>
        <taxon>Rosoideae</taxon>
        <taxon>Rosoideae incertae sedis</taxon>
        <taxon>Rubus</taxon>
    </lineage>
</organism>
<evidence type="ECO:0000313" key="2">
    <source>
        <dbReference type="EMBL" id="KAK9939066.1"/>
    </source>
</evidence>
<evidence type="ECO:0000259" key="1">
    <source>
        <dbReference type="Pfam" id="PF25794"/>
    </source>
</evidence>
<gene>
    <name evidence="2" type="ORF">M0R45_015775</name>
</gene>
<dbReference type="PANTHER" id="PTHR32387:SF11">
    <property type="entry name" value="PROTEIN NO VEIN C-TERMINAL DOMAIN-CONTAINING PROTEIN"/>
    <property type="match status" value="1"/>
</dbReference>
<accession>A0AAW1XRS5</accession>
<dbReference type="Pfam" id="PF25794">
    <property type="entry name" value="SACS"/>
    <property type="match status" value="1"/>
</dbReference>
<dbReference type="InterPro" id="IPR052957">
    <property type="entry name" value="Auxin_embryo_med"/>
</dbReference>
<proteinExistence type="predicted"/>
<dbReference type="Proteomes" id="UP001457282">
    <property type="component" value="Unassembled WGS sequence"/>
</dbReference>
<comment type="caution">
    <text evidence="2">The sequence shown here is derived from an EMBL/GenBank/DDBJ whole genome shotgun (WGS) entry which is preliminary data.</text>
</comment>
<keyword evidence="3" id="KW-1185">Reference proteome</keyword>
<protein>
    <recommendedName>
        <fullName evidence="1">Sacsin/Nov domain-containing protein</fullName>
    </recommendedName>
</protein>
<feature type="domain" description="Sacsin/Nov" evidence="1">
    <location>
        <begin position="46"/>
        <end position="150"/>
    </location>
</feature>
<dbReference type="SUPFAM" id="SSF55874">
    <property type="entry name" value="ATPase domain of HSP90 chaperone/DNA topoisomerase II/histidine kinase"/>
    <property type="match status" value="1"/>
</dbReference>
<dbReference type="Gene3D" id="3.30.565.10">
    <property type="entry name" value="Histidine kinase-like ATPase, C-terminal domain"/>
    <property type="match status" value="1"/>
</dbReference>
<dbReference type="InterPro" id="IPR058210">
    <property type="entry name" value="SACS/Nov_dom"/>
</dbReference>
<name>A0AAW1XRS5_RUBAR</name>
<dbReference type="EMBL" id="JBEDUW010000003">
    <property type="protein sequence ID" value="KAK9939066.1"/>
    <property type="molecule type" value="Genomic_DNA"/>
</dbReference>
<dbReference type="NCBIfam" id="NF047352">
    <property type="entry name" value="P_loop_sacsin"/>
    <property type="match status" value="1"/>
</dbReference>
<sequence>MRNFEASAKRHIEEIRTKKFSIGKKKPNPLTLDLHNAVTGLSAELYHKDIYFLMELIQNAEDNEYRKGVEPTLEFVLTRKGITGTGAPATLLVLNNEVGFSKKNIESICSVGCSTKKGKRQLGFIGEKGIGFKSVFLVSSQPHIFSNGYCIKFTEEPNQDCGIGYIVPEWVSGEPSLSIISAVYGNNNVLPTTTIILPLKPEKVEAVRAQLSALHPELLLFLSKIKRLYVHGYDPKSEALADDVSTISICSDTGHKKLCAKSENAHVVQLSVKENMSTTEEMCNYYLWRQTFPVKPANRVSTRMDVEEWVITIAFPFGNRLKRGTSSVGVYAFLPTAMVTNFPFIIQADFILASSRESILLDNIWNLGILECVPAAFANAFEFCVKEISLFSSVGQAFQFLPAQASPIFRFNILRESIRSKLQGLNIIPCEVFSGERHFIRPMLAVRGVVPRFRDLLVQIKREGAVLSGLSSLTKVLHSSLDLQEYNAVLDYLVVPCAYLSGWYVRCIKFFSELVLQLSDDVYIELLDFISDNDKESMILNSINTIPLLKYINRDKILELGTIAKTTSEVPKIRYAMDLEIHTWLSKWNMVFGCPNNMYFLPNSTWKALLNHRRSSFLRDWLLKKARVKSCSATAYASSLFSHLTNKEPNLVVSLVHFLYQAHRKRLISDDKLFELCNLMPIIDGTGHVKIHRTVTLVSALGSKWVKLFGPQNPFVEFGYVDIGDVYAKSSPLIGESAPQEELLHFVFKYSNALDLPEFHPPNVALHIASSGLSCDQAFLLLDWVRSLCSPVPTYFIESIRNGRWMKTYTGSYCSPRQAIIPDEKGKAMFDMMKHVMEDVSILDLEFYMNRLTVYEDELKFLGVGFNSHDVQRLVTDRFQFLASPGMSKECTFSLMTFITLCRAKGMVDQCWLDLLKEKKWLKIHKGYNAPKGSILLPSELEAETCLKITNLPFVDTAFYGGKLGTFLSELRLLGVTYDMEEVQKLIAQNVTLPANWSTMTSSCGLLILKCIRWLGSEAAGFINKINRQPWTKTTFGFKSPEETVLSDPRWGSLVSVLQVPVMDEVYYGNEIRDFTKELKDLGVGVDTSRASKTVAAQFSSLLSSSRLAPANVMSLLACIRELSQTMSLKCAELKWLLSEKWMKTRHGYKNPRESILSGSKWRSISSFVELPLIDCNHYGLGIYKFRAELEMLGVIVDYQGGAPLVAKGLHSPIEGSALETADAVDGIISLLKYIKCLMSSSPYEPLPEEFLENIAKSSCFKTRTGYKIPGECVLFNPAWDLILKRSDVPTIDENFYTTDISVYKNQLRSIGVKVDPMDVCSLLAALLYSQTETSLITRIYAFLKEFDWSPQVLDKHNSQVWLPNPKGTGLWVNSQDCVLYDKGNLFGTSSVFLDKFYEKELLPIFASAFGVAESPSTNNYLELWNSWTLRDNSQVTVEECSSFWKYVVDNWNSELEDLLQKNLNKLPATISMAEEIYLINKEEVFIADDLQLKEIFLSFDKAPLFVWCPNSTCMIGLCKIYEALGVRKISESVECNVGQILSLEHWEKVEPRDGLIGRGLIKIILGFLACPLVNMPLEMRYEAAESILNLSVYKSEKPIQVSYRLPIQVDNGQMPSVSAAAEVEKLKLVQWEKGSKRLLIHKPAFEEGKANLEFVSSFADELAQGLLAQEANTLSKIIQMAFMFDFNEKEVDFLLMKENLQLLVEDEQFLAAVFVSFGEHERVYQKRSHNKTEQAGSPTDMVAFKKLRHE</sequence>
<dbReference type="InterPro" id="IPR036890">
    <property type="entry name" value="HATPase_C_sf"/>
</dbReference>
<dbReference type="PANTHER" id="PTHR32387">
    <property type="entry name" value="WU:FJ29H11"/>
    <property type="match status" value="1"/>
</dbReference>
<reference evidence="2 3" key="1">
    <citation type="journal article" date="2023" name="G3 (Bethesda)">
        <title>A chromosome-length genome assembly and annotation of blackberry (Rubus argutus, cv. 'Hillquist').</title>
        <authorList>
            <person name="Bruna T."/>
            <person name="Aryal R."/>
            <person name="Dudchenko O."/>
            <person name="Sargent D.J."/>
            <person name="Mead D."/>
            <person name="Buti M."/>
            <person name="Cavallini A."/>
            <person name="Hytonen T."/>
            <person name="Andres J."/>
            <person name="Pham M."/>
            <person name="Weisz D."/>
            <person name="Mascagni F."/>
            <person name="Usai G."/>
            <person name="Natali L."/>
            <person name="Bassil N."/>
            <person name="Fernandez G.E."/>
            <person name="Lomsadze A."/>
            <person name="Armour M."/>
            <person name="Olukolu B."/>
            <person name="Poorten T."/>
            <person name="Britton C."/>
            <person name="Davik J."/>
            <person name="Ashrafi H."/>
            <person name="Aiden E.L."/>
            <person name="Borodovsky M."/>
            <person name="Worthington M."/>
        </authorList>
    </citation>
    <scope>NUCLEOTIDE SEQUENCE [LARGE SCALE GENOMIC DNA]</scope>
    <source>
        <strain evidence="2">PI 553951</strain>
    </source>
</reference>